<dbReference type="SUPFAM" id="SSF69255">
    <property type="entry name" value="gp5 N-terminal domain-like"/>
    <property type="match status" value="1"/>
</dbReference>
<protein>
    <submittedName>
        <fullName evidence="2">VgrG-related protein</fullName>
    </submittedName>
</protein>
<gene>
    <name evidence="2" type="ORF">HCN08_24555</name>
</gene>
<dbReference type="Gene3D" id="2.40.50.230">
    <property type="entry name" value="Gp5 N-terminal domain"/>
    <property type="match status" value="1"/>
</dbReference>
<dbReference type="SUPFAM" id="SSF69279">
    <property type="entry name" value="Phage tail proteins"/>
    <property type="match status" value="1"/>
</dbReference>
<sequence>MAGETFANVLAVEAAGRPLPQDVAALLVSGYVDDSVRLPDMFVLRFRDPDHQVLAKAGVRIGSALKIYATAADDPQRQLLVSGEVTALEVDLDTTGTFTVVRGFDHSHRLLRGRRVKAFRQATASDVATQVARAAGLTVGEVDATTTVYEHLAQPGISDWEFLHLLADLAGAEVSVVDGTFRFGVPTRAARAPSPSTRPEASPYVLEFGRNLLRCQVAVTAADQVARVEVRGWDDRTKSEIVVSEPAGSSDRLTLGLTPAQITQPFGDAVHLVTGTPYPSQAAAAQAARTIAGDLAGSFAELDAVAMGIPKLRAGTAVTLANVGAPFEGKYTVSSSRHVFDPDTGYQTWVTVGGRENRSLYGLASGGTRAAGGGGAGAADRLCGLVNAVVSDNRDPEDRGRLKVSFPWLDKEYVSDWARATGMGGAGGGGMFGPEVGDEVLVGFEQGRVDRPFVLGGLYNGQDKPSDHDVPLVDSTSGTVNRRSLVDRSGDRLELLDAAGGGPQGVRLSTGDGKVTLHLDRKDTKVVLHSDGTVEIDAKEKVTVKAQQGVSLDAGTGKLELTGDSVSVTARTGVQLDGGTGALQLTTNGQVAVKGTTVGVEGTANTEIKGGAMCAISATLVKIN</sequence>
<evidence type="ECO:0000313" key="2">
    <source>
        <dbReference type="EMBL" id="NJP46552.1"/>
    </source>
</evidence>
<evidence type="ECO:0000313" key="3">
    <source>
        <dbReference type="Proteomes" id="UP000734511"/>
    </source>
</evidence>
<dbReference type="InterPro" id="IPR047702">
    <property type="entry name" value="VgrG-rel"/>
</dbReference>
<reference evidence="2 3" key="1">
    <citation type="submission" date="2020-03" db="EMBL/GenBank/DDBJ databases">
        <title>WGS of actinomycetes isolated from Thailand.</title>
        <authorList>
            <person name="Thawai C."/>
        </authorList>
    </citation>
    <scope>NUCLEOTIDE SEQUENCE [LARGE SCALE GENOMIC DNA]</scope>
    <source>
        <strain evidence="2 3">PRB2-1</strain>
    </source>
</reference>
<comment type="caution">
    <text evidence="2">The sequence shown here is derived from an EMBL/GenBank/DDBJ whole genome shotgun (WGS) entry which is preliminary data.</text>
</comment>
<dbReference type="RefSeq" id="WP_167985400.1">
    <property type="nucleotide sequence ID" value="NZ_JAATEJ010000022.1"/>
</dbReference>
<proteinExistence type="predicted"/>
<dbReference type="InterPro" id="IPR037026">
    <property type="entry name" value="Vgr_OB-fold_dom_sf"/>
</dbReference>
<accession>A0ABX0ZUU2</accession>
<dbReference type="InterPro" id="IPR006531">
    <property type="entry name" value="Gp5/Vgr_OB"/>
</dbReference>
<dbReference type="Pfam" id="PF04717">
    <property type="entry name" value="Phage_base_V"/>
    <property type="match status" value="1"/>
</dbReference>
<keyword evidence="3" id="KW-1185">Reference proteome</keyword>
<dbReference type="NCBIfam" id="NF033848">
    <property type="entry name" value="VgrG_rel"/>
    <property type="match status" value="1"/>
</dbReference>
<organism evidence="2 3">
    <name type="scientific">Actinacidiphila epipremni</name>
    <dbReference type="NCBI Taxonomy" id="2053013"/>
    <lineage>
        <taxon>Bacteria</taxon>
        <taxon>Bacillati</taxon>
        <taxon>Actinomycetota</taxon>
        <taxon>Actinomycetes</taxon>
        <taxon>Kitasatosporales</taxon>
        <taxon>Streptomycetaceae</taxon>
        <taxon>Actinacidiphila</taxon>
    </lineage>
</organism>
<dbReference type="EMBL" id="JAATEJ010000022">
    <property type="protein sequence ID" value="NJP46552.1"/>
    <property type="molecule type" value="Genomic_DNA"/>
</dbReference>
<name>A0ABX0ZUU2_9ACTN</name>
<dbReference type="Proteomes" id="UP000734511">
    <property type="component" value="Unassembled WGS sequence"/>
</dbReference>
<evidence type="ECO:0000259" key="1">
    <source>
        <dbReference type="Pfam" id="PF04717"/>
    </source>
</evidence>
<feature type="domain" description="Gp5/Type VI secretion system Vgr protein OB-fold" evidence="1">
    <location>
        <begin position="387"/>
        <end position="459"/>
    </location>
</feature>